<accession>A0A8E4UXJ1</accession>
<evidence type="ECO:0000313" key="2">
    <source>
        <dbReference type="Proteomes" id="UP000693689"/>
    </source>
</evidence>
<evidence type="ECO:0000313" key="1">
    <source>
        <dbReference type="EMBL" id="QQO97081.1"/>
    </source>
</evidence>
<dbReference type="Proteomes" id="UP000693689">
    <property type="component" value="Segment"/>
</dbReference>
<keyword evidence="2" id="KW-1185">Reference proteome</keyword>
<sequence length="75" mass="8601">MLIFILATFKTNNMARVEKYTEHIEIDLKSSSYNGGECELSIKGNGDTYKEAVDESISQIKFLIKELKKIKNELK</sequence>
<gene>
    <name evidence="1" type="ORF">Nekkels1_76</name>
</gene>
<organism evidence="1 2">
    <name type="scientific">Cellulophaga phage Nekkels_1</name>
    <dbReference type="NCBI Taxonomy" id="2745692"/>
    <lineage>
        <taxon>Viruses</taxon>
        <taxon>Duplodnaviria</taxon>
        <taxon>Heunggongvirae</taxon>
        <taxon>Uroviricota</taxon>
        <taxon>Caudoviricetes</taxon>
        <taxon>Assiduviridae</taxon>
        <taxon>Nekkelsvirus</taxon>
        <taxon>Nekkelsvirus Nekkels</taxon>
    </lineage>
</organism>
<proteinExistence type="predicted"/>
<protein>
    <submittedName>
        <fullName evidence="1">Uncharacterized protein</fullName>
    </submittedName>
</protein>
<reference evidence="1 2" key="1">
    <citation type="submission" date="2020-07" db="EMBL/GenBank/DDBJ databases">
        <title>Highly diverse flavobacterial phages as mortality factor during North Sea spring blooms.</title>
        <authorList>
            <person name="Bartlau N."/>
            <person name="Wichels A."/>
            <person name="Krohne G."/>
            <person name="Adriaenssens E.M."/>
            <person name="Heins A."/>
            <person name="Fuchs B.M."/>
            <person name="Amann R."/>
            <person name="Moraru C."/>
        </authorList>
    </citation>
    <scope>NUCLEOTIDE SEQUENCE [LARGE SCALE GENOMIC DNA]</scope>
</reference>
<name>A0A8E4UXJ1_9CAUD</name>
<dbReference type="EMBL" id="MT732443">
    <property type="protein sequence ID" value="QQO97081.1"/>
    <property type="molecule type" value="Genomic_DNA"/>
</dbReference>